<proteinExistence type="predicted"/>
<comment type="caution">
    <text evidence="1">The sequence shown here is derived from an EMBL/GenBank/DDBJ whole genome shotgun (WGS) entry which is preliminary data.</text>
</comment>
<gene>
    <name evidence="1" type="ORF">GEU84_007060</name>
</gene>
<evidence type="ECO:0008006" key="3">
    <source>
        <dbReference type="Google" id="ProtNLM"/>
    </source>
</evidence>
<protein>
    <recommendedName>
        <fullName evidence="3">DUF560 domain-containing protein</fullName>
    </recommendedName>
</protein>
<dbReference type="InterPro" id="IPR011990">
    <property type="entry name" value="TPR-like_helical_dom_sf"/>
</dbReference>
<accession>A0A8X8KMP6</accession>
<name>A0A8X8KMP6_9RHOB</name>
<reference evidence="1" key="1">
    <citation type="submission" date="2020-05" db="EMBL/GenBank/DDBJ databases">
        <title>Fertoebacter nigrum gen. nov., sp. nov., a new member of the family Rhodobacteraceae.</title>
        <authorList>
            <person name="Szuroczki S."/>
            <person name="Abbaszade G."/>
            <person name="Buni D."/>
            <person name="Schumann P."/>
            <person name="Toth E."/>
        </authorList>
    </citation>
    <scope>NUCLEOTIDE SEQUENCE</scope>
    <source>
        <strain evidence="1">RG-N-1a</strain>
    </source>
</reference>
<evidence type="ECO:0000313" key="1">
    <source>
        <dbReference type="EMBL" id="NUB44135.1"/>
    </source>
</evidence>
<dbReference type="EMBL" id="WHUT02000003">
    <property type="protein sequence ID" value="NUB44135.1"/>
    <property type="molecule type" value="Genomic_DNA"/>
</dbReference>
<keyword evidence="2" id="KW-1185">Reference proteome</keyword>
<dbReference type="RefSeq" id="WP_152824641.1">
    <property type="nucleotide sequence ID" value="NZ_WHUT02000003.1"/>
</dbReference>
<dbReference type="SUPFAM" id="SSF48452">
    <property type="entry name" value="TPR-like"/>
    <property type="match status" value="1"/>
</dbReference>
<evidence type="ECO:0000313" key="2">
    <source>
        <dbReference type="Proteomes" id="UP000484076"/>
    </source>
</evidence>
<organism evidence="1 2">
    <name type="scientific">Fertoeibacter niger</name>
    <dbReference type="NCBI Taxonomy" id="2656921"/>
    <lineage>
        <taxon>Bacteria</taxon>
        <taxon>Pseudomonadati</taxon>
        <taxon>Pseudomonadota</taxon>
        <taxon>Alphaproteobacteria</taxon>
        <taxon>Rhodobacterales</taxon>
        <taxon>Paracoccaceae</taxon>
        <taxon>Fertoeibacter</taxon>
    </lineage>
</organism>
<sequence length="453" mass="48190">MVRALRALRRTCAALALVVLAAAPLRSETTVALAVEEARLLARQALEAGQPDLAQSIAGALLQRDQGDVAAWLLMSAAEARRGRGTAGVQAGRRAFALASTPEARFEAAYLTGIAHAQASQDLRAKLWLRRAAEAAPDAQLRAVAAQTFQQVSSESRLSLGFSLNIGPSDNVNGGSLHDTFYVIGIPLPIAEALPGGTYTGAATLRYRLAASARGVTELTGALQHRGVWLSDRAKTLEPGAKASDYVVTGLDLGLTRRWQPGDAPVMLTLGGGIGTQWLGGAHLTDRISGEFRLDHVLSARSRWQFALLGEQVWQPADPIRNATSLSAIASLQQQTGARGGRLHVSLGLRDTASDAATVAHEAVFGRVSWQPGLLPGGIAAELGLGLELRDYGKAPTPSPDRRVEADLALTFTELDYMGFAPRVNLRLSRNHSDFVLRDSRDFSLGFGLRSAF</sequence>
<dbReference type="Proteomes" id="UP000484076">
    <property type="component" value="Unassembled WGS sequence"/>
</dbReference>
<dbReference type="AlphaFoldDB" id="A0A8X8KMP6"/>